<protein>
    <submittedName>
        <fullName evidence="5">AraC family transcriptional regulator</fullName>
    </submittedName>
</protein>
<dbReference type="STRING" id="379893.GCA_001297775_02868"/>
<keyword evidence="1" id="KW-0805">Transcription regulation</keyword>
<sequence length="314" mass="34011">MINHPAFFSVSPEMGDPLSEVVRLLHPSAAFANIISGKGNWAVRYTEYGLPSFCIMLEGSCLLTVDGHEPIIISAGDFILLPTTPAFTLSSFVPAPPVFLDPFKVASEHRELRYGDGEGTPEMRSLGGAFLFDCADPGLLVSLLPTVVHVRDSVRLSQLVQMVGEESAGQKPGSEFMLSRLAELLLVEAIRSVTAGNAPPGLLQGLADERLAHALNAIHARVDHAWTIDELAKRAALSRSVFFERFSRRVGMAPMAYLLAWRMAIAKDLLRGNELSVSEIAERVGYSSTSAFSVAFSRHVGITPGRFTRASSSE</sequence>
<dbReference type="PROSITE" id="PS00041">
    <property type="entry name" value="HTH_ARAC_FAMILY_1"/>
    <property type="match status" value="1"/>
</dbReference>
<evidence type="ECO:0000256" key="2">
    <source>
        <dbReference type="ARBA" id="ARBA00023125"/>
    </source>
</evidence>
<dbReference type="PANTHER" id="PTHR46796">
    <property type="entry name" value="HTH-TYPE TRANSCRIPTIONAL ACTIVATOR RHAS-RELATED"/>
    <property type="match status" value="1"/>
</dbReference>
<name>A0A0L0H1K6_9ENTR</name>
<dbReference type="GO" id="GO:0043565">
    <property type="term" value="F:sequence-specific DNA binding"/>
    <property type="evidence" value="ECO:0007669"/>
    <property type="project" value="InterPro"/>
</dbReference>
<dbReference type="AlphaFoldDB" id="A0A0L0H1K6"/>
<proteinExistence type="predicted"/>
<gene>
    <name evidence="5" type="ORF">GM31_09480</name>
</gene>
<evidence type="ECO:0000256" key="3">
    <source>
        <dbReference type="ARBA" id="ARBA00023163"/>
    </source>
</evidence>
<keyword evidence="3" id="KW-0804">Transcription</keyword>
<dbReference type="InterPro" id="IPR011051">
    <property type="entry name" value="RmlC_Cupin_sf"/>
</dbReference>
<dbReference type="Gene3D" id="1.10.10.60">
    <property type="entry name" value="Homeodomain-like"/>
    <property type="match status" value="2"/>
</dbReference>
<dbReference type="Pfam" id="PF12852">
    <property type="entry name" value="Cupin_6"/>
    <property type="match status" value="1"/>
</dbReference>
<evidence type="ECO:0000256" key="1">
    <source>
        <dbReference type="ARBA" id="ARBA00023015"/>
    </source>
</evidence>
<dbReference type="SUPFAM" id="SSF51182">
    <property type="entry name" value="RmlC-like cupins"/>
    <property type="match status" value="1"/>
</dbReference>
<reference evidence="5 6" key="1">
    <citation type="journal article" date="2015" name="Appl. Environ. Microbiol.">
        <title>The Enterobacterium Trabulsiella odontotermitis Presents Novel Adaptations Related to Its Association with Fungus-Growing Termites.</title>
        <authorList>
            <person name="Sapountzis P."/>
            <person name="Gruntjes T."/>
            <person name="Otani S."/>
            <person name="Estevez J."/>
            <person name="da Costa R.R."/>
            <person name="Plunkett G.3rd."/>
            <person name="Perna N.T."/>
            <person name="Poulsen M."/>
        </authorList>
    </citation>
    <scope>NUCLEOTIDE SEQUENCE [LARGE SCALE GENOMIC DNA]</scope>
    <source>
        <strain evidence="5 6">12</strain>
    </source>
</reference>
<evidence type="ECO:0000313" key="6">
    <source>
        <dbReference type="Proteomes" id="UP000037393"/>
    </source>
</evidence>
<dbReference type="SMART" id="SM00342">
    <property type="entry name" value="HTH_ARAC"/>
    <property type="match status" value="1"/>
</dbReference>
<dbReference type="PRINTS" id="PR00032">
    <property type="entry name" value="HTHARAC"/>
</dbReference>
<evidence type="ECO:0000313" key="5">
    <source>
        <dbReference type="EMBL" id="KNC94884.1"/>
    </source>
</evidence>
<dbReference type="PROSITE" id="PS01124">
    <property type="entry name" value="HTH_ARAC_FAMILY_2"/>
    <property type="match status" value="1"/>
</dbReference>
<keyword evidence="2" id="KW-0238">DNA-binding</keyword>
<dbReference type="InterPro" id="IPR050204">
    <property type="entry name" value="AraC_XylS_family_regulators"/>
</dbReference>
<dbReference type="InterPro" id="IPR009057">
    <property type="entry name" value="Homeodomain-like_sf"/>
</dbReference>
<keyword evidence="6" id="KW-1185">Reference proteome</keyword>
<accession>A0A0L0H1K6</accession>
<feature type="domain" description="HTH araC/xylS-type" evidence="4">
    <location>
        <begin position="212"/>
        <end position="310"/>
    </location>
</feature>
<dbReference type="SUPFAM" id="SSF46689">
    <property type="entry name" value="Homeodomain-like"/>
    <property type="match status" value="2"/>
</dbReference>
<dbReference type="EMBL" id="JNGI01000018">
    <property type="protein sequence ID" value="KNC94884.1"/>
    <property type="molecule type" value="Genomic_DNA"/>
</dbReference>
<organism evidence="5 6">
    <name type="scientific">Trabulsiella odontotermitis</name>
    <dbReference type="NCBI Taxonomy" id="379893"/>
    <lineage>
        <taxon>Bacteria</taxon>
        <taxon>Pseudomonadati</taxon>
        <taxon>Pseudomonadota</taxon>
        <taxon>Gammaproteobacteria</taxon>
        <taxon>Enterobacterales</taxon>
        <taxon>Enterobacteriaceae</taxon>
        <taxon>Trabulsiella</taxon>
    </lineage>
</organism>
<dbReference type="PATRIC" id="fig|379893.4.peg.1932"/>
<dbReference type="GO" id="GO:0003700">
    <property type="term" value="F:DNA-binding transcription factor activity"/>
    <property type="evidence" value="ECO:0007669"/>
    <property type="project" value="InterPro"/>
</dbReference>
<comment type="caution">
    <text evidence="5">The sequence shown here is derived from an EMBL/GenBank/DDBJ whole genome shotgun (WGS) entry which is preliminary data.</text>
</comment>
<dbReference type="Proteomes" id="UP000037393">
    <property type="component" value="Unassembled WGS sequence"/>
</dbReference>
<evidence type="ECO:0000259" key="4">
    <source>
        <dbReference type="PROSITE" id="PS01124"/>
    </source>
</evidence>
<dbReference type="InterPro" id="IPR032783">
    <property type="entry name" value="AraC_lig"/>
</dbReference>
<dbReference type="InterPro" id="IPR018060">
    <property type="entry name" value="HTH_AraC"/>
</dbReference>
<dbReference type="Pfam" id="PF12833">
    <property type="entry name" value="HTH_18"/>
    <property type="match status" value="1"/>
</dbReference>
<dbReference type="InterPro" id="IPR018062">
    <property type="entry name" value="HTH_AraC-typ_CS"/>
</dbReference>
<dbReference type="InterPro" id="IPR020449">
    <property type="entry name" value="Tscrpt_reg_AraC-type_HTH"/>
</dbReference>
<dbReference type="PANTHER" id="PTHR46796:SF7">
    <property type="entry name" value="ARAC FAMILY TRANSCRIPTIONAL REGULATOR"/>
    <property type="match status" value="1"/>
</dbReference>